<evidence type="ECO:0000313" key="1">
    <source>
        <dbReference type="EMBL" id="SOZ74415.1"/>
    </source>
</evidence>
<protein>
    <submittedName>
        <fullName evidence="2">Uncharacterized protein</fullName>
    </submittedName>
</protein>
<dbReference type="EMBL" id="LT976981">
    <property type="protein sequence ID" value="SOZ74415.1"/>
    <property type="molecule type" value="Genomic_DNA"/>
</dbReference>
<geneLocation type="plasmid" evidence="3">
    <name>cbm2613_p</name>
</geneLocation>
<dbReference type="Proteomes" id="UP000256952">
    <property type="component" value="Plasmid CBM2613_p"/>
</dbReference>
<evidence type="ECO:0000313" key="3">
    <source>
        <dbReference type="Proteomes" id="UP000256952"/>
    </source>
</evidence>
<sequence>MAASLRIGQRYTPTVMGDLFPFPD</sequence>
<reference evidence="2 3" key="2">
    <citation type="submission" date="2018-01" db="EMBL/GenBank/DDBJ databases">
        <authorList>
            <person name="Gaut B.S."/>
            <person name="Morton B.R."/>
            <person name="Clegg M.T."/>
            <person name="Duvall M.R."/>
        </authorList>
    </citation>
    <scope>NUCLEOTIDE SEQUENCE</scope>
    <source>
        <strain evidence="2">Cupriavidus taiwanensis STM 8555</strain>
        <plasmid evidence="2">I</plasmid>
        <plasmid evidence="3">Plasmid cbm2613_p</plasmid>
    </source>
</reference>
<proteinExistence type="predicted"/>
<gene>
    <name evidence="2" type="ORF">CBM2612_P0226</name>
    <name evidence="1" type="ORF">CBM2613_P10060</name>
</gene>
<organism evidence="2">
    <name type="scientific">Cupriavidus taiwanensis</name>
    <dbReference type="NCBI Taxonomy" id="164546"/>
    <lineage>
        <taxon>Bacteria</taxon>
        <taxon>Pseudomonadati</taxon>
        <taxon>Pseudomonadota</taxon>
        <taxon>Betaproteobacteria</taxon>
        <taxon>Burkholderiales</taxon>
        <taxon>Burkholderiaceae</taxon>
        <taxon>Cupriavidus</taxon>
    </lineage>
</organism>
<reference evidence="1" key="1">
    <citation type="submission" date="2018-01" db="EMBL/GenBank/DDBJ databases">
        <authorList>
            <person name="Clerissi C."/>
        </authorList>
    </citation>
    <scope>NUCLEOTIDE SEQUENCE</scope>
    <source>
        <strain evidence="1">Cupriavidus taiwanensis STM 8556</strain>
        <plasmid evidence="1">CBM2613_p</plasmid>
    </source>
</reference>
<dbReference type="EMBL" id="LT984809">
    <property type="protein sequence ID" value="SPD48881.1"/>
    <property type="molecule type" value="Genomic_DNA"/>
</dbReference>
<dbReference type="AlphaFoldDB" id="A0A375HA52"/>
<name>A0A375HA52_9BURK</name>
<geneLocation type="plasmid" evidence="2">
    <name>I</name>
</geneLocation>
<accession>A0A375HA52</accession>
<evidence type="ECO:0000313" key="2">
    <source>
        <dbReference type="EMBL" id="SPD48881.1"/>
    </source>
</evidence>
<geneLocation type="plasmid" evidence="1">
    <name>CBM2613_p</name>
</geneLocation>
<keyword evidence="2" id="KW-0614">Plasmid</keyword>